<dbReference type="OrthoDB" id="1746033at2759"/>
<dbReference type="AlphaFoldDB" id="A0A834T086"/>
<dbReference type="PANTHER" id="PTHR34222:SF40">
    <property type="match status" value="1"/>
</dbReference>
<dbReference type="Proteomes" id="UP000634136">
    <property type="component" value="Unassembled WGS sequence"/>
</dbReference>
<dbReference type="PANTHER" id="PTHR34222">
    <property type="entry name" value="GAG_PRE-INTEGRS DOMAIN-CONTAINING PROTEIN"/>
    <property type="match status" value="1"/>
</dbReference>
<comment type="caution">
    <text evidence="2">The sequence shown here is derived from an EMBL/GenBank/DDBJ whole genome shotgun (WGS) entry which is preliminary data.</text>
</comment>
<accession>A0A834T086</accession>
<dbReference type="EMBL" id="JAAIUW010000010">
    <property type="protein sequence ID" value="KAF7812983.1"/>
    <property type="molecule type" value="Genomic_DNA"/>
</dbReference>
<feature type="region of interest" description="Disordered" evidence="1">
    <location>
        <begin position="261"/>
        <end position="287"/>
    </location>
</feature>
<evidence type="ECO:0000313" key="2">
    <source>
        <dbReference type="EMBL" id="KAF7812983.1"/>
    </source>
</evidence>
<keyword evidence="3" id="KW-1185">Reference proteome</keyword>
<proteinExistence type="predicted"/>
<reference evidence="2" key="1">
    <citation type="submission" date="2020-09" db="EMBL/GenBank/DDBJ databases">
        <title>Genome-Enabled Discovery of Anthraquinone Biosynthesis in Senna tora.</title>
        <authorList>
            <person name="Kang S.-H."/>
            <person name="Pandey R.P."/>
            <person name="Lee C.-M."/>
            <person name="Sim J.-S."/>
            <person name="Jeong J.-T."/>
            <person name="Choi B.-S."/>
            <person name="Jung M."/>
            <person name="Ginzburg D."/>
            <person name="Zhao K."/>
            <person name="Won S.Y."/>
            <person name="Oh T.-J."/>
            <person name="Yu Y."/>
            <person name="Kim N.-H."/>
            <person name="Lee O.R."/>
            <person name="Lee T.-H."/>
            <person name="Bashyal P."/>
            <person name="Kim T.-S."/>
            <person name="Lee W.-H."/>
            <person name="Kawkins C."/>
            <person name="Kim C.-K."/>
            <person name="Kim J.S."/>
            <person name="Ahn B.O."/>
            <person name="Rhee S.Y."/>
            <person name="Sohng J.K."/>
        </authorList>
    </citation>
    <scope>NUCLEOTIDE SEQUENCE</scope>
    <source>
        <tissue evidence="2">Leaf</tissue>
    </source>
</reference>
<gene>
    <name evidence="2" type="ORF">G2W53_033959</name>
</gene>
<evidence type="ECO:0000256" key="1">
    <source>
        <dbReference type="SAM" id="MobiDB-lite"/>
    </source>
</evidence>
<sequence length="379" mass="42810">MASPRSQRPVVFGTMGVTETTTPKPDGTVCEETAASWSDAAPVLITGHKLNGNNFLQWRQSVFMFICGKGKDDYLTGVAKALDETAASYKKWKAENNMVMSWLINSMTTAIGDNYILYPTAHDIWEAAKEAYSTHEKSAEIFENYSWTCATDAQYFKKLVEEKRLYKFLLGLNDIFEDVRGRILARSPLPSLKEAFSEVRCEESRKRINNVTKNPLEHSALAARGPTQNIQRQGASNAKYCDHYHKRGHTKDTCWELHGKPPNWKPRSRSSAAHNVDATAEPQPFSKDQIEFLQKLFGQSSDRIESPSQNLTHDKRFGKVYTRRHETHTTPMMQSEAEIPMPSPANSEDSDENMNLPIALRKGIGYLEIGILLKSDLDT</sequence>
<evidence type="ECO:0000313" key="3">
    <source>
        <dbReference type="Proteomes" id="UP000634136"/>
    </source>
</evidence>
<organism evidence="2 3">
    <name type="scientific">Senna tora</name>
    <dbReference type="NCBI Taxonomy" id="362788"/>
    <lineage>
        <taxon>Eukaryota</taxon>
        <taxon>Viridiplantae</taxon>
        <taxon>Streptophyta</taxon>
        <taxon>Embryophyta</taxon>
        <taxon>Tracheophyta</taxon>
        <taxon>Spermatophyta</taxon>
        <taxon>Magnoliopsida</taxon>
        <taxon>eudicotyledons</taxon>
        <taxon>Gunneridae</taxon>
        <taxon>Pentapetalae</taxon>
        <taxon>rosids</taxon>
        <taxon>fabids</taxon>
        <taxon>Fabales</taxon>
        <taxon>Fabaceae</taxon>
        <taxon>Caesalpinioideae</taxon>
        <taxon>Cassia clade</taxon>
        <taxon>Senna</taxon>
    </lineage>
</organism>
<name>A0A834T086_9FABA</name>
<protein>
    <submittedName>
        <fullName evidence="2">Retrovirus-related Pol polyprotein from transposon TNT 1-94</fullName>
    </submittedName>
</protein>